<dbReference type="Ensembl" id="ENSEBUT00000002745.1">
    <property type="protein sequence ID" value="ENSEBUP00000002392.1"/>
    <property type="gene ID" value="ENSEBUG00000001865.1"/>
</dbReference>
<dbReference type="PANTHER" id="PTHR46721">
    <property type="entry name" value="FORKHEAD BOX PROTEIN N1"/>
    <property type="match status" value="1"/>
</dbReference>
<keyword evidence="6 7" id="KW-0539">Nucleus</keyword>
<evidence type="ECO:0000256" key="1">
    <source>
        <dbReference type="ARBA" id="ARBA00004123"/>
    </source>
</evidence>
<dbReference type="GO" id="GO:0000981">
    <property type="term" value="F:DNA-binding transcription factor activity, RNA polymerase II-specific"/>
    <property type="evidence" value="ECO:0007669"/>
    <property type="project" value="TreeGrafter"/>
</dbReference>
<evidence type="ECO:0000256" key="7">
    <source>
        <dbReference type="PROSITE-ProRule" id="PRU00089"/>
    </source>
</evidence>
<dbReference type="InterPro" id="IPR049624">
    <property type="entry name" value="FOXN1_4"/>
</dbReference>
<accession>A0A8C4N4S1</accession>
<keyword evidence="5" id="KW-0804">Transcription</keyword>
<dbReference type="PRINTS" id="PR00053">
    <property type="entry name" value="FORKHEAD"/>
</dbReference>
<feature type="DNA-binding region" description="Fork-head" evidence="7">
    <location>
        <begin position="165"/>
        <end position="284"/>
    </location>
</feature>
<dbReference type="AlphaFoldDB" id="A0A8C4N4S1"/>
<name>A0A8C4N4S1_EPTBU</name>
<keyword evidence="4 7" id="KW-0238">DNA-binding</keyword>
<comment type="subcellular location">
    <subcellularLocation>
        <location evidence="1 7">Nucleus</location>
    </subcellularLocation>
</comment>
<dbReference type="Gene3D" id="1.10.10.10">
    <property type="entry name" value="Winged helix-like DNA-binding domain superfamily/Winged helix DNA-binding domain"/>
    <property type="match status" value="1"/>
</dbReference>
<organism evidence="10 11">
    <name type="scientific">Eptatretus burgeri</name>
    <name type="common">Inshore hagfish</name>
    <dbReference type="NCBI Taxonomy" id="7764"/>
    <lineage>
        <taxon>Eukaryota</taxon>
        <taxon>Metazoa</taxon>
        <taxon>Chordata</taxon>
        <taxon>Craniata</taxon>
        <taxon>Vertebrata</taxon>
        <taxon>Cyclostomata</taxon>
        <taxon>Myxini</taxon>
        <taxon>Myxiniformes</taxon>
        <taxon>Myxinidae</taxon>
        <taxon>Eptatretinae</taxon>
        <taxon>Eptatretus</taxon>
    </lineage>
</organism>
<evidence type="ECO:0000256" key="5">
    <source>
        <dbReference type="ARBA" id="ARBA00023163"/>
    </source>
</evidence>
<dbReference type="GO" id="GO:0005634">
    <property type="term" value="C:nucleus"/>
    <property type="evidence" value="ECO:0007669"/>
    <property type="project" value="UniProtKB-SubCell"/>
</dbReference>
<dbReference type="SMART" id="SM00339">
    <property type="entry name" value="FH"/>
    <property type="match status" value="1"/>
</dbReference>
<dbReference type="InterPro" id="IPR001766">
    <property type="entry name" value="Fork_head_dom"/>
</dbReference>
<feature type="region of interest" description="Disordered" evidence="8">
    <location>
        <begin position="1"/>
        <end position="23"/>
    </location>
</feature>
<keyword evidence="11" id="KW-1185">Reference proteome</keyword>
<dbReference type="PROSITE" id="PS00657">
    <property type="entry name" value="FORK_HEAD_1"/>
    <property type="match status" value="1"/>
</dbReference>
<dbReference type="Pfam" id="PF00250">
    <property type="entry name" value="Forkhead"/>
    <property type="match status" value="1"/>
</dbReference>
<dbReference type="Proteomes" id="UP000694388">
    <property type="component" value="Unplaced"/>
</dbReference>
<dbReference type="InterPro" id="IPR036390">
    <property type="entry name" value="WH_DNA-bd_sf"/>
</dbReference>
<reference evidence="10" key="2">
    <citation type="submission" date="2025-09" db="UniProtKB">
        <authorList>
            <consortium name="Ensembl"/>
        </authorList>
    </citation>
    <scope>IDENTIFICATION</scope>
</reference>
<dbReference type="GO" id="GO:0000976">
    <property type="term" value="F:transcription cis-regulatory region binding"/>
    <property type="evidence" value="ECO:0007669"/>
    <property type="project" value="TreeGrafter"/>
</dbReference>
<reference evidence="10" key="1">
    <citation type="submission" date="2025-08" db="UniProtKB">
        <authorList>
            <consortium name="Ensembl"/>
        </authorList>
    </citation>
    <scope>IDENTIFICATION</scope>
</reference>
<dbReference type="PROSITE" id="PS50039">
    <property type="entry name" value="FORK_HEAD_3"/>
    <property type="match status" value="1"/>
</dbReference>
<dbReference type="InterPro" id="IPR018122">
    <property type="entry name" value="TF_fork_head_CS_1"/>
</dbReference>
<sequence length="430" mass="48084">MLSPSISNLVPPDPDRWSQPNRDFKNDFVMTPALTPELWTESQCHGWCEPQMSNRTGAFCHHWLEDPRPCCNHFESLIPGQGHTFPGFNVQYGWSPMTPTTNQVEQPSVQPMTKAVLCTQQPASSLALQHQVPQSLYLEGAQTLLPRSLVTLTPLHSCQHLVYIKPTFSYSCLITLALKGSRTGHLPVSEIYRFLTRNFPYFRTAPDGWKNSIRHNLSLNKCFRKVEGEYEPERAEAKDWGARNGAKTSSSSGLSTSRKGCLWCLVPARVGRMEDEIRKWRRKDPDGIRRSMANPDLLQFLVPDELTASTTMQGFSCIPPILSLPPIMPNPSLPPFPCNMHGETPFPALLTHPQTFKQPFSLPTSYDFSACAPEPELDTLQPSITDFTLQGDLWDIFEDTTGLNSSLTTTTPPSISCASSASHMDSTCEL</sequence>
<dbReference type="PROSITE" id="PS00658">
    <property type="entry name" value="FORK_HEAD_2"/>
    <property type="match status" value="1"/>
</dbReference>
<evidence type="ECO:0000256" key="2">
    <source>
        <dbReference type="ARBA" id="ARBA00022473"/>
    </source>
</evidence>
<keyword evidence="3" id="KW-0805">Transcription regulation</keyword>
<proteinExistence type="predicted"/>
<evidence type="ECO:0000256" key="4">
    <source>
        <dbReference type="ARBA" id="ARBA00023125"/>
    </source>
</evidence>
<evidence type="ECO:0000256" key="8">
    <source>
        <dbReference type="SAM" id="MobiDB-lite"/>
    </source>
</evidence>
<dbReference type="PANTHER" id="PTHR46721:SF3">
    <property type="entry name" value="FORKHEAD BOX N1"/>
    <property type="match status" value="1"/>
</dbReference>
<dbReference type="InterPro" id="IPR030456">
    <property type="entry name" value="TF_fork_head_CS_2"/>
</dbReference>
<evidence type="ECO:0000313" key="10">
    <source>
        <dbReference type="Ensembl" id="ENSEBUP00000002392.1"/>
    </source>
</evidence>
<dbReference type="InterPro" id="IPR036388">
    <property type="entry name" value="WH-like_DNA-bd_sf"/>
</dbReference>
<dbReference type="GeneTree" id="ENSGT00940000158029"/>
<evidence type="ECO:0000313" key="11">
    <source>
        <dbReference type="Proteomes" id="UP000694388"/>
    </source>
</evidence>
<protein>
    <recommendedName>
        <fullName evidence="9">Fork-head domain-containing protein</fullName>
    </recommendedName>
</protein>
<keyword evidence="2" id="KW-0217">Developmental protein</keyword>
<evidence type="ECO:0000256" key="3">
    <source>
        <dbReference type="ARBA" id="ARBA00023015"/>
    </source>
</evidence>
<evidence type="ECO:0000256" key="6">
    <source>
        <dbReference type="ARBA" id="ARBA00023242"/>
    </source>
</evidence>
<dbReference type="SUPFAM" id="SSF46785">
    <property type="entry name" value="Winged helix' DNA-binding domain"/>
    <property type="match status" value="1"/>
</dbReference>
<feature type="domain" description="Fork-head" evidence="9">
    <location>
        <begin position="165"/>
        <end position="284"/>
    </location>
</feature>
<evidence type="ECO:0000259" key="9">
    <source>
        <dbReference type="PROSITE" id="PS50039"/>
    </source>
</evidence>